<feature type="transmembrane region" description="Helical" evidence="8">
    <location>
        <begin position="34"/>
        <end position="52"/>
    </location>
</feature>
<comment type="function">
    <text evidence="8">Fluoride-specific ion channel. Important for reducing fluoride concentration in the cell, thus reducing its toxicity.</text>
</comment>
<evidence type="ECO:0000256" key="5">
    <source>
        <dbReference type="ARBA" id="ARBA00023136"/>
    </source>
</evidence>
<accession>A0A897NMN8</accession>
<keyword evidence="5 8" id="KW-0472">Membrane</keyword>
<keyword evidence="8" id="KW-0407">Ion channel</keyword>
<feature type="transmembrane region" description="Helical" evidence="8">
    <location>
        <begin position="91"/>
        <end position="116"/>
    </location>
</feature>
<dbReference type="Pfam" id="PF02537">
    <property type="entry name" value="CRCB"/>
    <property type="match status" value="1"/>
</dbReference>
<keyword evidence="3 8" id="KW-0812">Transmembrane</keyword>
<evidence type="ECO:0000256" key="6">
    <source>
        <dbReference type="ARBA" id="ARBA00035120"/>
    </source>
</evidence>
<dbReference type="GO" id="GO:0005886">
    <property type="term" value="C:plasma membrane"/>
    <property type="evidence" value="ECO:0007669"/>
    <property type="project" value="UniProtKB-SubCell"/>
</dbReference>
<comment type="activity regulation">
    <text evidence="8">Na(+) is not transported, but it plays an essential structural role and its presence is essential for fluoride channel function.</text>
</comment>
<dbReference type="PANTHER" id="PTHR28259">
    <property type="entry name" value="FLUORIDE EXPORT PROTEIN 1-RELATED"/>
    <property type="match status" value="1"/>
</dbReference>
<evidence type="ECO:0000256" key="3">
    <source>
        <dbReference type="ARBA" id="ARBA00022692"/>
    </source>
</evidence>
<feature type="binding site" evidence="8">
    <location>
        <position position="69"/>
    </location>
    <ligand>
        <name>Na(+)</name>
        <dbReference type="ChEBI" id="CHEBI:29101"/>
        <note>structural</note>
    </ligand>
</feature>
<dbReference type="GO" id="GO:0140114">
    <property type="term" value="P:cellular detoxification of fluoride"/>
    <property type="evidence" value="ECO:0007669"/>
    <property type="project" value="UniProtKB-UniRule"/>
</dbReference>
<dbReference type="AlphaFoldDB" id="A0A897NMN8"/>
<keyword evidence="8" id="KW-0479">Metal-binding</keyword>
<comment type="similarity">
    <text evidence="6 8">Belongs to the fluoride channel Fluc/FEX (TC 1.A.43) family.</text>
</comment>
<feature type="binding site" evidence="8">
    <location>
        <position position="66"/>
    </location>
    <ligand>
        <name>Na(+)</name>
        <dbReference type="ChEBI" id="CHEBI:29101"/>
        <note>structural</note>
    </ligand>
</feature>
<dbReference type="NCBIfam" id="TIGR00494">
    <property type="entry name" value="crcB"/>
    <property type="match status" value="1"/>
</dbReference>
<evidence type="ECO:0000313" key="10">
    <source>
        <dbReference type="Proteomes" id="UP000663292"/>
    </source>
</evidence>
<comment type="subcellular location">
    <subcellularLocation>
        <location evidence="1 8">Cell membrane</location>
        <topology evidence="1 8">Multi-pass membrane protein</topology>
    </subcellularLocation>
</comment>
<evidence type="ECO:0000256" key="8">
    <source>
        <dbReference type="HAMAP-Rule" id="MF_00454"/>
    </source>
</evidence>
<organism evidence="9 10">
    <name type="scientific">Halapricum desulfuricans</name>
    <dbReference type="NCBI Taxonomy" id="2841257"/>
    <lineage>
        <taxon>Archaea</taxon>
        <taxon>Methanobacteriati</taxon>
        <taxon>Methanobacteriota</taxon>
        <taxon>Stenosarchaea group</taxon>
        <taxon>Halobacteria</taxon>
        <taxon>Halobacteriales</taxon>
        <taxon>Haloarculaceae</taxon>
        <taxon>Halapricum</taxon>
    </lineage>
</organism>
<feature type="transmembrane region" description="Helical" evidence="8">
    <location>
        <begin position="6"/>
        <end position="22"/>
    </location>
</feature>
<keyword evidence="4 8" id="KW-1133">Transmembrane helix</keyword>
<feature type="transmembrane region" description="Helical" evidence="8">
    <location>
        <begin position="58"/>
        <end position="79"/>
    </location>
</feature>
<protein>
    <recommendedName>
        <fullName evidence="8">Fluoride-specific ion channel FluC</fullName>
    </recommendedName>
</protein>
<keyword evidence="2 8" id="KW-1003">Cell membrane</keyword>
<keyword evidence="8" id="KW-0915">Sodium</keyword>
<evidence type="ECO:0000256" key="2">
    <source>
        <dbReference type="ARBA" id="ARBA00022475"/>
    </source>
</evidence>
<evidence type="ECO:0000256" key="1">
    <source>
        <dbReference type="ARBA" id="ARBA00004651"/>
    </source>
</evidence>
<dbReference type="GO" id="GO:0062054">
    <property type="term" value="F:fluoride channel activity"/>
    <property type="evidence" value="ECO:0007669"/>
    <property type="project" value="UniProtKB-UniRule"/>
</dbReference>
<evidence type="ECO:0000313" key="9">
    <source>
        <dbReference type="EMBL" id="QSG15790.1"/>
    </source>
</evidence>
<keyword evidence="8" id="KW-0406">Ion transport</keyword>
<dbReference type="HAMAP" id="MF_00454">
    <property type="entry name" value="FluC"/>
    <property type="match status" value="1"/>
</dbReference>
<name>A0A897NMN8_9EURY</name>
<dbReference type="GO" id="GO:0046872">
    <property type="term" value="F:metal ion binding"/>
    <property type="evidence" value="ECO:0007669"/>
    <property type="project" value="UniProtKB-KW"/>
</dbReference>
<evidence type="ECO:0000256" key="4">
    <source>
        <dbReference type="ARBA" id="ARBA00022989"/>
    </source>
</evidence>
<reference evidence="9 10" key="1">
    <citation type="submission" date="2020-11" db="EMBL/GenBank/DDBJ databases">
        <title>Carbohydrate-dependent, anaerobic sulfur respiration: A novel catabolism in halophilic archaea.</title>
        <authorList>
            <person name="Sorokin D.Y."/>
            <person name="Messina E."/>
            <person name="Smedile F."/>
            <person name="La Cono V."/>
            <person name="Hallsworth J.E."/>
            <person name="Yakimov M.M."/>
        </authorList>
    </citation>
    <scope>NUCLEOTIDE SEQUENCE [LARGE SCALE GENOMIC DNA]</scope>
    <source>
        <strain evidence="9 10">HSR-Est</strain>
    </source>
</reference>
<dbReference type="RefSeq" id="WP_229121044.1">
    <property type="nucleotide sequence ID" value="NZ_CP064791.1"/>
</dbReference>
<sequence>MTSPAVLVGLGGVLGAVARHLVGARIETDNADTFAVNVLGSVALGLLVTLPLDSRLSFVFATGFCGAFTTFSSFAFETVRLYETGRRRRAIANAVGSLGAALVGVALGAGLGSVLASTL</sequence>
<dbReference type="PANTHER" id="PTHR28259:SF1">
    <property type="entry name" value="FLUORIDE EXPORT PROTEIN 1-RELATED"/>
    <property type="match status" value="1"/>
</dbReference>
<gene>
    <name evidence="9" type="primary">crcB2</name>
    <name evidence="8" type="synonym">crcB</name>
    <name evidence="8" type="synonym">fluC</name>
    <name evidence="9" type="ORF">HSEST_2278</name>
</gene>
<dbReference type="EMBL" id="CP064791">
    <property type="protein sequence ID" value="QSG15790.1"/>
    <property type="molecule type" value="Genomic_DNA"/>
</dbReference>
<dbReference type="Proteomes" id="UP000663292">
    <property type="component" value="Chromosome"/>
</dbReference>
<proteinExistence type="inferred from homology"/>
<keyword evidence="8" id="KW-0813">Transport</keyword>
<evidence type="ECO:0000256" key="7">
    <source>
        <dbReference type="ARBA" id="ARBA00035585"/>
    </source>
</evidence>
<keyword evidence="10" id="KW-1185">Reference proteome</keyword>
<dbReference type="InterPro" id="IPR003691">
    <property type="entry name" value="FluC"/>
</dbReference>
<comment type="catalytic activity">
    <reaction evidence="7">
        <text>fluoride(in) = fluoride(out)</text>
        <dbReference type="Rhea" id="RHEA:76159"/>
        <dbReference type="ChEBI" id="CHEBI:17051"/>
    </reaction>
    <physiologicalReaction direction="left-to-right" evidence="7">
        <dbReference type="Rhea" id="RHEA:76160"/>
    </physiologicalReaction>
</comment>
<dbReference type="GeneID" id="68858913"/>